<name>A0AAD9NZY1_RIDPI</name>
<evidence type="ECO:0000313" key="2">
    <source>
        <dbReference type="EMBL" id="KAK2185603.1"/>
    </source>
</evidence>
<dbReference type="Proteomes" id="UP001209878">
    <property type="component" value="Unassembled WGS sequence"/>
</dbReference>
<keyword evidence="1" id="KW-0732">Signal</keyword>
<evidence type="ECO:0008006" key="4">
    <source>
        <dbReference type="Google" id="ProtNLM"/>
    </source>
</evidence>
<comment type="caution">
    <text evidence="2">The sequence shown here is derived from an EMBL/GenBank/DDBJ whole genome shotgun (WGS) entry which is preliminary data.</text>
</comment>
<keyword evidence="3" id="KW-1185">Reference proteome</keyword>
<gene>
    <name evidence="2" type="ORF">NP493_230g02053</name>
</gene>
<reference evidence="2" key="1">
    <citation type="journal article" date="2023" name="Mol. Biol. Evol.">
        <title>Third-Generation Sequencing Reveals the Adaptive Role of the Epigenome in Three Deep-Sea Polychaetes.</title>
        <authorList>
            <person name="Perez M."/>
            <person name="Aroh O."/>
            <person name="Sun Y."/>
            <person name="Lan Y."/>
            <person name="Juniper S.K."/>
            <person name="Young C.R."/>
            <person name="Angers B."/>
            <person name="Qian P.Y."/>
        </authorList>
    </citation>
    <scope>NUCLEOTIDE SEQUENCE</scope>
    <source>
        <strain evidence="2">R07B-5</strain>
    </source>
</reference>
<evidence type="ECO:0000256" key="1">
    <source>
        <dbReference type="SAM" id="SignalP"/>
    </source>
</evidence>
<feature type="chain" id="PRO_5042129729" description="Secreted protein" evidence="1">
    <location>
        <begin position="18"/>
        <end position="194"/>
    </location>
</feature>
<organism evidence="2 3">
    <name type="scientific">Ridgeia piscesae</name>
    <name type="common">Tubeworm</name>
    <dbReference type="NCBI Taxonomy" id="27915"/>
    <lineage>
        <taxon>Eukaryota</taxon>
        <taxon>Metazoa</taxon>
        <taxon>Spiralia</taxon>
        <taxon>Lophotrochozoa</taxon>
        <taxon>Annelida</taxon>
        <taxon>Polychaeta</taxon>
        <taxon>Sedentaria</taxon>
        <taxon>Canalipalpata</taxon>
        <taxon>Sabellida</taxon>
        <taxon>Siboglinidae</taxon>
        <taxon>Ridgeia</taxon>
    </lineage>
</organism>
<evidence type="ECO:0000313" key="3">
    <source>
        <dbReference type="Proteomes" id="UP001209878"/>
    </source>
</evidence>
<dbReference type="AlphaFoldDB" id="A0AAD9NZY1"/>
<sequence>MSITGCPVLFTFGLSLAALPSDHGIESLRSMTTSCGRHVWGFASGLTSFNNDIMDPRGVTSHSDDVSDMVRCVRLLRRTSGGDLGGLGRARSDCVNDELDGCLWGTALPTKVDVCVGSVGPTVAGISPYWLESELGSCLAARIRNRFSRLRRFRGDFVISGSFCCVVTSVPLSIVAYVFPAEDGSSLAAASAMF</sequence>
<dbReference type="EMBL" id="JAODUO010000229">
    <property type="protein sequence ID" value="KAK2185603.1"/>
    <property type="molecule type" value="Genomic_DNA"/>
</dbReference>
<protein>
    <recommendedName>
        <fullName evidence="4">Secreted protein</fullName>
    </recommendedName>
</protein>
<feature type="signal peptide" evidence="1">
    <location>
        <begin position="1"/>
        <end position="17"/>
    </location>
</feature>
<accession>A0AAD9NZY1</accession>
<proteinExistence type="predicted"/>